<organism evidence="2 3">
    <name type="scientific">Aquipseudomonas alcaligenes</name>
    <name type="common">Pseudomonas alcaligenes</name>
    <dbReference type="NCBI Taxonomy" id="43263"/>
    <lineage>
        <taxon>Bacteria</taxon>
        <taxon>Pseudomonadati</taxon>
        <taxon>Pseudomonadota</taxon>
        <taxon>Gammaproteobacteria</taxon>
        <taxon>Pseudomonadales</taxon>
        <taxon>Pseudomonadaceae</taxon>
        <taxon>Aquipseudomonas</taxon>
    </lineage>
</organism>
<evidence type="ECO:0000313" key="3">
    <source>
        <dbReference type="Proteomes" id="UP001158730"/>
    </source>
</evidence>
<proteinExistence type="predicted"/>
<sequence length="182" mass="20708">MSSRAFENFSHAIQDSVDLMQHFDALNKLPPPPEIEVLKRASLVMSLAALETYIEDRVTEAVSAACTQSNAEDKLKNFYKQSLEVELKSFHSPTVERIRSIFSKYLSLDVTEGWAWNNCSPEQAKAELNRLVKKRGDIAHRSLRPLPGQPVAHAVTKDDMRRHIHFIKELVKATETHLESKL</sequence>
<feature type="domain" description="RiboL-PSP-HEPN" evidence="1">
    <location>
        <begin position="14"/>
        <end position="179"/>
    </location>
</feature>
<dbReference type="Proteomes" id="UP001158730">
    <property type="component" value="Unassembled WGS sequence"/>
</dbReference>
<accession>A0AA42MYQ1</accession>
<evidence type="ECO:0000259" key="1">
    <source>
        <dbReference type="Pfam" id="PF18735"/>
    </source>
</evidence>
<dbReference type="AlphaFoldDB" id="A0AA42MYQ1"/>
<gene>
    <name evidence="2" type="ORF">N5C05_03970</name>
</gene>
<dbReference type="RefSeq" id="WP_280053003.1">
    <property type="nucleotide sequence ID" value="NZ_JAOBYN010000003.1"/>
</dbReference>
<dbReference type="EMBL" id="JAOBYN010000003">
    <property type="protein sequence ID" value="MDH1053915.1"/>
    <property type="molecule type" value="Genomic_DNA"/>
</dbReference>
<name>A0AA42MYQ1_AQUAC</name>
<dbReference type="Pfam" id="PF18735">
    <property type="entry name" value="HEPN_RiboL-PSP"/>
    <property type="match status" value="1"/>
</dbReference>
<reference evidence="2" key="1">
    <citation type="submission" date="2022-09" db="EMBL/GenBank/DDBJ databases">
        <title>Intensive care unit water sources are persistently colonized with multi-drug resistant bacteria and are the site of extensive horizontal gene transfer of antibiotic resistance genes.</title>
        <authorList>
            <person name="Diorio-Toth L."/>
        </authorList>
    </citation>
    <scope>NUCLEOTIDE SEQUENCE</scope>
    <source>
        <strain evidence="2">GD03990</strain>
    </source>
</reference>
<evidence type="ECO:0000313" key="2">
    <source>
        <dbReference type="EMBL" id="MDH1053915.1"/>
    </source>
</evidence>
<comment type="caution">
    <text evidence="2">The sequence shown here is derived from an EMBL/GenBank/DDBJ whole genome shotgun (WGS) entry which is preliminary data.</text>
</comment>
<protein>
    <submittedName>
        <fullName evidence="2">HEPN domain-containing protein</fullName>
    </submittedName>
</protein>
<dbReference type="InterPro" id="IPR041519">
    <property type="entry name" value="HEPN_RiboL-PSP"/>
</dbReference>